<protein>
    <submittedName>
        <fullName evidence="4">Unannotated protein</fullName>
    </submittedName>
</protein>
<dbReference type="PANTHER" id="PTHR43649">
    <property type="entry name" value="ARABINOSE-BINDING PROTEIN-RELATED"/>
    <property type="match status" value="1"/>
</dbReference>
<keyword evidence="2" id="KW-0813">Transport</keyword>
<name>A0A6J6PEQ9_9ZZZZ</name>
<dbReference type="InterPro" id="IPR050490">
    <property type="entry name" value="Bact_solute-bd_prot1"/>
</dbReference>
<dbReference type="GO" id="GO:0030313">
    <property type="term" value="C:cell envelope"/>
    <property type="evidence" value="ECO:0007669"/>
    <property type="project" value="UniProtKB-SubCell"/>
</dbReference>
<dbReference type="SUPFAM" id="SSF53850">
    <property type="entry name" value="Periplasmic binding protein-like II"/>
    <property type="match status" value="1"/>
</dbReference>
<keyword evidence="3" id="KW-0732">Signal</keyword>
<accession>A0A6J6PEQ9</accession>
<sequence length="513" mass="54242">MQNQPNTRPLSSSAPRQVRPKHRTQLGAALLLVLALFALACSSSDGESGSGNTSKGDASLCPVAALDDAAGPVKITIWHAWIGLTAKTLQSIADSYNKSQTKVVLQVEAQGTYEELLKKYQDALGDPASLPDIVLSEDTTTQFMIDSESIVPAQDCIAADDSAAAIYKNILPAVISGYTVDDVLWPAAFSVSQPVLYVNQAHLAAAGVDSTPTALPKTLAELRATAEKIKAANIPGVEQPLVLRVDSWYLEQALAGIEQPVVNNSNGRSSLATESDLISDPTTEVFQWFQSMQKDGLLKAVPYSDSFGQLFAMALQTSSMLIDTSTAITSVNAAIEGTLTNEDVGATNLGIDLSAVKFDTLKIGVGLNPGLKEAGVGQIGGAGWYMVNGEDDASIAAAWDFMKYFNETPQQVRWTLEGSYLPVSESAREDPALLAAFTATQRGQWLSVASDGLVNLDPEFPGPVIGPYNEFRAITRGALEKVTTGGGDVTATIKTANSEFQAALDQYASEVGG</sequence>
<evidence type="ECO:0000256" key="2">
    <source>
        <dbReference type="ARBA" id="ARBA00022448"/>
    </source>
</evidence>
<evidence type="ECO:0000313" key="5">
    <source>
        <dbReference type="EMBL" id="CAB5036987.1"/>
    </source>
</evidence>
<gene>
    <name evidence="4" type="ORF">UFOPK2582_00747</name>
    <name evidence="5" type="ORF">UFOPK4173_01319</name>
    <name evidence="6" type="ORF">UFOPK4354_00151</name>
</gene>
<evidence type="ECO:0000313" key="4">
    <source>
        <dbReference type="EMBL" id="CAB4697176.1"/>
    </source>
</evidence>
<evidence type="ECO:0000256" key="3">
    <source>
        <dbReference type="ARBA" id="ARBA00022729"/>
    </source>
</evidence>
<dbReference type="EMBL" id="CAEZXS010000071">
    <property type="protein sequence ID" value="CAB4697176.1"/>
    <property type="molecule type" value="Genomic_DNA"/>
</dbReference>
<evidence type="ECO:0000313" key="6">
    <source>
        <dbReference type="EMBL" id="CAB5060563.1"/>
    </source>
</evidence>
<comment type="subcellular location">
    <subcellularLocation>
        <location evidence="1">Cell envelope</location>
    </subcellularLocation>
</comment>
<organism evidence="4">
    <name type="scientific">freshwater metagenome</name>
    <dbReference type="NCBI Taxonomy" id="449393"/>
    <lineage>
        <taxon>unclassified sequences</taxon>
        <taxon>metagenomes</taxon>
        <taxon>ecological metagenomes</taxon>
    </lineage>
</organism>
<dbReference type="InterPro" id="IPR006059">
    <property type="entry name" value="SBP"/>
</dbReference>
<dbReference type="PANTHER" id="PTHR43649:SF31">
    <property type="entry name" value="SN-GLYCEROL-3-PHOSPHATE-BINDING PERIPLASMIC PROTEIN UGPB"/>
    <property type="match status" value="1"/>
</dbReference>
<dbReference type="EMBL" id="CAFBQW010000009">
    <property type="protein sequence ID" value="CAB5060563.1"/>
    <property type="molecule type" value="Genomic_DNA"/>
</dbReference>
<dbReference type="Gene3D" id="3.40.190.10">
    <property type="entry name" value="Periplasmic binding protein-like II"/>
    <property type="match status" value="2"/>
</dbReference>
<dbReference type="EMBL" id="CAFBPW010000164">
    <property type="protein sequence ID" value="CAB5036987.1"/>
    <property type="molecule type" value="Genomic_DNA"/>
</dbReference>
<proteinExistence type="predicted"/>
<reference evidence="4" key="1">
    <citation type="submission" date="2020-05" db="EMBL/GenBank/DDBJ databases">
        <authorList>
            <person name="Chiriac C."/>
            <person name="Salcher M."/>
            <person name="Ghai R."/>
            <person name="Kavagutti S V."/>
        </authorList>
    </citation>
    <scope>NUCLEOTIDE SEQUENCE</scope>
</reference>
<evidence type="ECO:0000256" key="1">
    <source>
        <dbReference type="ARBA" id="ARBA00004196"/>
    </source>
</evidence>
<dbReference type="Pfam" id="PF13416">
    <property type="entry name" value="SBP_bac_8"/>
    <property type="match status" value="1"/>
</dbReference>
<dbReference type="AlphaFoldDB" id="A0A6J6PEQ9"/>